<protein>
    <submittedName>
        <fullName evidence="1">DExH-box ATP-dependent RNA helicase DExH17</fullName>
    </submittedName>
</protein>
<dbReference type="EMBL" id="CM039171">
    <property type="protein sequence ID" value="KAH9790833.1"/>
    <property type="molecule type" value="Genomic_DNA"/>
</dbReference>
<keyword evidence="1" id="KW-0547">Nucleotide-binding</keyword>
<organism evidence="1 2">
    <name type="scientific">Citrus sinensis</name>
    <name type="common">Sweet orange</name>
    <name type="synonym">Citrus aurantium var. sinensis</name>
    <dbReference type="NCBI Taxonomy" id="2711"/>
    <lineage>
        <taxon>Eukaryota</taxon>
        <taxon>Viridiplantae</taxon>
        <taxon>Streptophyta</taxon>
        <taxon>Embryophyta</taxon>
        <taxon>Tracheophyta</taxon>
        <taxon>Spermatophyta</taxon>
        <taxon>Magnoliopsida</taxon>
        <taxon>eudicotyledons</taxon>
        <taxon>Gunneridae</taxon>
        <taxon>Pentapetalae</taxon>
        <taxon>rosids</taxon>
        <taxon>malvids</taxon>
        <taxon>Sapindales</taxon>
        <taxon>Rutaceae</taxon>
        <taxon>Aurantioideae</taxon>
        <taxon>Citrus</taxon>
    </lineage>
</organism>
<proteinExistence type="predicted"/>
<evidence type="ECO:0000313" key="2">
    <source>
        <dbReference type="Proteomes" id="UP000829398"/>
    </source>
</evidence>
<keyword evidence="1" id="KW-0378">Hydrolase</keyword>
<comment type="caution">
    <text evidence="1">The sequence shown here is derived from an EMBL/GenBank/DDBJ whole genome shotgun (WGS) entry which is preliminary data.</text>
</comment>
<name>A0ACB8MY81_CITSI</name>
<keyword evidence="2" id="KW-1185">Reference proteome</keyword>
<dbReference type="Proteomes" id="UP000829398">
    <property type="component" value="Chromosome 2"/>
</dbReference>
<gene>
    <name evidence="1" type="ORF">KPL71_003530</name>
</gene>
<keyword evidence="1" id="KW-0067">ATP-binding</keyword>
<accession>A0ACB8MY81</accession>
<evidence type="ECO:0000313" key="1">
    <source>
        <dbReference type="EMBL" id="KAH9790833.1"/>
    </source>
</evidence>
<keyword evidence="1" id="KW-0347">Helicase</keyword>
<sequence length="1503" mass="168152">MMDSYTLKSVLDLPAPFRSAFGFRYFNSLQSECFPVCFGSDVNMVISAPTGSGKTVLFELCILRLLSRFISEGRFVHIKGTLKTVYIAPSKALIQEKLRDWNQKFGSLGINCLELTGDNEYYSTRNIQEADIILTTPEKFDAVTRYRIKDGGLSFFSDIAILLIDEVHLLNDPRGAALEAIISRIKMLACNPEMKSSSLASVRFLAVSATIPNIEDIAEWLNVPVQGIKRFGEEMRPVKLTTKVFDILMQYSRGKSALVFCSTRKGAQEAAQQLSQTAMTYGYSNPFIKDREQQERLREASLSCSDKQMQSYILYGVGYHNGGLCLKDRNLIEGLFLKGDVQVLCTTNTLAHGINLPAHTVVHLYENLLNGCEMVESQLLSCVTEHLTAEIVQMTVSDITKAIEWMKCSYLYNPQNYSVRKVISRDRIEKHMQEVCVQKVDELSCHQMIWTDEDGFLLKPQEPGRLMTKYYLKFDTMKYIMQTPVNCGLEDALHTVCHAEEIAWIQLRRNEKKLLNVINIDKDGRLRFHINGDKGKRKKRIQTREEKIFVLANDCLIGDPSVHDLSLTQDMNSISTNGSRIAKCMRDYFIFRKNYKGAVNSALLAKSLYQRLWDDSPYLLKQLPGIGMVTAKALHSMGIKSFETLAEADPRRIEIVTGRKYPFGNHIKESLLSLPPKVDMKIEEIKCQGQGKSKLLITLTRLSQSVQSTKRHYADMIVGAEENNMVLFHEKIRYWLTVSLLIAAELTSSPVGVDIHQKLVLVKESNSNVNRKCGHKQSSLFHTPEEVCVIEDENETAAQTPAQEIDNLLSSTMEDSSMPSFSLLDEDLGEGKTAAGVEDDDCKVITEKKVFQHIREKARNFPISTASNNAHSASSEPLILTRKRFYEQRLQLHDELDVPEETEGSIFPRATLLNPSSGSTEAELKEHGFNSSLTAAGNLGTINLLDDTDTVPSQYEECTSKTLTKSTIFEHIRKKSKNFPVFNSNISKTMESDSAIQTNEHFPANQSEFCIAASDVTKDANSDAVLRDGSTISDMEFGALDKNANDNKVCTKQNHNIVSGSCCKTFRKLNLSPIASVAGTAEPSSSIKMLSFDISMMKKQKCSPNTSTRQCCPLPLASTVDVGLLFKKDCGQQCVGYCDSDFAGDLDKRRSTTGYVFTLGGGPVSWRLVFNVTVARAYCLISKISLAHVTSFTIVVGPEDQMSKKKLTARRRRAVETSSIDSPPAGSPSHISISKGDRFPYSASRSGNSYSELPPSGSAFRISPRFFGKRPTQHLQKRGNRKATLGDLEQIRTQYNILLSVPLRVSRVDERPECLLSDGIALYIDEPMGLYQLKKSKGPSIAYFYAWGDHGNLVRGDLALKKGYKKEWFVAEGNWWIETLGDNGNSVEVLNSFSEDCVTWVKRSCPIREVGEEVKKFVERFRGVQRGSDVLEESRLGRAGLIDRGFPPVSVVTHEVGEEVKKFVERIRGVQMGSDVLEESRLGRVGLINRGFPPTFSGDSCMI</sequence>
<reference evidence="2" key="1">
    <citation type="journal article" date="2023" name="Hortic. Res.">
        <title>A chromosome-level phased genome enabling allele-level studies in sweet orange: a case study on citrus Huanglongbing tolerance.</title>
        <authorList>
            <person name="Wu B."/>
            <person name="Yu Q."/>
            <person name="Deng Z."/>
            <person name="Duan Y."/>
            <person name="Luo F."/>
            <person name="Gmitter F. Jr."/>
        </authorList>
    </citation>
    <scope>NUCLEOTIDE SEQUENCE [LARGE SCALE GENOMIC DNA]</scope>
    <source>
        <strain evidence="2">cv. Valencia</strain>
    </source>
</reference>